<reference evidence="3" key="1">
    <citation type="journal article" date="2019" name="Sci. Rep.">
        <title>Draft genome of Tanacetum cinerariifolium, the natural source of mosquito coil.</title>
        <authorList>
            <person name="Yamashiro T."/>
            <person name="Shiraishi A."/>
            <person name="Satake H."/>
            <person name="Nakayama K."/>
        </authorList>
    </citation>
    <scope>NUCLEOTIDE SEQUENCE</scope>
</reference>
<feature type="region of interest" description="Disordered" evidence="2">
    <location>
        <begin position="120"/>
        <end position="147"/>
    </location>
</feature>
<dbReference type="EMBL" id="BKCJ010009025">
    <property type="protein sequence ID" value="GEU85045.1"/>
    <property type="molecule type" value="Genomic_DNA"/>
</dbReference>
<evidence type="ECO:0000256" key="1">
    <source>
        <dbReference type="SAM" id="Coils"/>
    </source>
</evidence>
<protein>
    <submittedName>
        <fullName evidence="3">Uncharacterized protein</fullName>
    </submittedName>
</protein>
<dbReference type="AlphaFoldDB" id="A0A6L2NK99"/>
<organism evidence="3">
    <name type="scientific">Tanacetum cinerariifolium</name>
    <name type="common">Dalmatian daisy</name>
    <name type="synonym">Chrysanthemum cinerariifolium</name>
    <dbReference type="NCBI Taxonomy" id="118510"/>
    <lineage>
        <taxon>Eukaryota</taxon>
        <taxon>Viridiplantae</taxon>
        <taxon>Streptophyta</taxon>
        <taxon>Embryophyta</taxon>
        <taxon>Tracheophyta</taxon>
        <taxon>Spermatophyta</taxon>
        <taxon>Magnoliopsida</taxon>
        <taxon>eudicotyledons</taxon>
        <taxon>Gunneridae</taxon>
        <taxon>Pentapetalae</taxon>
        <taxon>asterids</taxon>
        <taxon>campanulids</taxon>
        <taxon>Asterales</taxon>
        <taxon>Asteraceae</taxon>
        <taxon>Asteroideae</taxon>
        <taxon>Anthemideae</taxon>
        <taxon>Anthemidinae</taxon>
        <taxon>Tanacetum</taxon>
    </lineage>
</organism>
<evidence type="ECO:0000313" key="3">
    <source>
        <dbReference type="EMBL" id="GEU85045.1"/>
    </source>
</evidence>
<feature type="coiled-coil region" evidence="1">
    <location>
        <begin position="44"/>
        <end position="71"/>
    </location>
</feature>
<sequence>MVVAYKEGLKFIEQRLEFFKTNESKYIEQINVLKIDIHCRDKALIELQRRLDLAETEKEGIQLNVNKLENTSKSLNKIIECQIVDNCKKGLGYNAVPPPHTGLFPPLKSDLSSTGLEELFNEPKTKNSKDKSTDVEPESVKKGSDAPIIEDWVLDDEEEKVEKRKSNLVLKG</sequence>
<evidence type="ECO:0000256" key="2">
    <source>
        <dbReference type="SAM" id="MobiDB-lite"/>
    </source>
</evidence>
<accession>A0A6L2NK99</accession>
<proteinExistence type="predicted"/>
<comment type="caution">
    <text evidence="3">The sequence shown here is derived from an EMBL/GenBank/DDBJ whole genome shotgun (WGS) entry which is preliminary data.</text>
</comment>
<feature type="compositionally biased region" description="Basic and acidic residues" evidence="2">
    <location>
        <begin position="121"/>
        <end position="144"/>
    </location>
</feature>
<name>A0A6L2NK99_TANCI</name>
<keyword evidence="1" id="KW-0175">Coiled coil</keyword>
<gene>
    <name evidence="3" type="ORF">Tci_057023</name>
</gene>